<comment type="caution">
    <text evidence="2">The sequence shown here is derived from an EMBL/GenBank/DDBJ whole genome shotgun (WGS) entry which is preliminary data.</text>
</comment>
<evidence type="ECO:0000313" key="2">
    <source>
        <dbReference type="EMBL" id="GBP35244.1"/>
    </source>
</evidence>
<evidence type="ECO:0000313" key="3">
    <source>
        <dbReference type="Proteomes" id="UP000299102"/>
    </source>
</evidence>
<keyword evidence="3" id="KW-1185">Reference proteome</keyword>
<organism evidence="2 3">
    <name type="scientific">Eumeta variegata</name>
    <name type="common">Bagworm moth</name>
    <name type="synonym">Eumeta japonica</name>
    <dbReference type="NCBI Taxonomy" id="151549"/>
    <lineage>
        <taxon>Eukaryota</taxon>
        <taxon>Metazoa</taxon>
        <taxon>Ecdysozoa</taxon>
        <taxon>Arthropoda</taxon>
        <taxon>Hexapoda</taxon>
        <taxon>Insecta</taxon>
        <taxon>Pterygota</taxon>
        <taxon>Neoptera</taxon>
        <taxon>Endopterygota</taxon>
        <taxon>Lepidoptera</taxon>
        <taxon>Glossata</taxon>
        <taxon>Ditrysia</taxon>
        <taxon>Tineoidea</taxon>
        <taxon>Psychidae</taxon>
        <taxon>Oiketicinae</taxon>
        <taxon>Eumeta</taxon>
    </lineage>
</organism>
<evidence type="ECO:0000256" key="1">
    <source>
        <dbReference type="SAM" id="MobiDB-lite"/>
    </source>
</evidence>
<dbReference type="Proteomes" id="UP000299102">
    <property type="component" value="Unassembled WGS sequence"/>
</dbReference>
<feature type="region of interest" description="Disordered" evidence="1">
    <location>
        <begin position="45"/>
        <end position="78"/>
    </location>
</feature>
<dbReference type="AlphaFoldDB" id="A0A4C1VBB0"/>
<gene>
    <name evidence="2" type="ORF">EVAR_19464_1</name>
</gene>
<feature type="compositionally biased region" description="Low complexity" evidence="1">
    <location>
        <begin position="45"/>
        <end position="58"/>
    </location>
</feature>
<protein>
    <submittedName>
        <fullName evidence="2">Uncharacterized protein</fullName>
    </submittedName>
</protein>
<dbReference type="EMBL" id="BGZK01000301">
    <property type="protein sequence ID" value="GBP35244.1"/>
    <property type="molecule type" value="Genomic_DNA"/>
</dbReference>
<reference evidence="2 3" key="1">
    <citation type="journal article" date="2019" name="Commun. Biol.">
        <title>The bagworm genome reveals a unique fibroin gene that provides high tensile strength.</title>
        <authorList>
            <person name="Kono N."/>
            <person name="Nakamura H."/>
            <person name="Ohtoshi R."/>
            <person name="Tomita M."/>
            <person name="Numata K."/>
            <person name="Arakawa K."/>
        </authorList>
    </citation>
    <scope>NUCLEOTIDE SEQUENCE [LARGE SCALE GENOMIC DNA]</scope>
</reference>
<proteinExistence type="predicted"/>
<name>A0A4C1VBB0_EUMVA</name>
<sequence length="124" mass="12873">MVAIVHSAAGGRAAVSGAADPLEIAIDSIHGRNFGFDLMNARDQQSSRRAAVRQAATRGPGGRGRSPAPVITEELGRRGQKAEWGENVEICCGRVVIEIRAGADPLGLLDELNGAQVASSGETK</sequence>
<accession>A0A4C1VBB0</accession>